<keyword evidence="2 4" id="KW-0694">RNA-binding</keyword>
<dbReference type="PROSITE" id="PS50102">
    <property type="entry name" value="RRM"/>
    <property type="match status" value="1"/>
</dbReference>
<organism evidence="7 8">
    <name type="scientific">Heligmosomoides polygyrus</name>
    <name type="common">Parasitic roundworm</name>
    <dbReference type="NCBI Taxonomy" id="6339"/>
    <lineage>
        <taxon>Eukaryota</taxon>
        <taxon>Metazoa</taxon>
        <taxon>Ecdysozoa</taxon>
        <taxon>Nematoda</taxon>
        <taxon>Chromadorea</taxon>
        <taxon>Rhabditida</taxon>
        <taxon>Rhabditina</taxon>
        <taxon>Rhabditomorpha</taxon>
        <taxon>Strongyloidea</taxon>
        <taxon>Heligmosomidae</taxon>
        <taxon>Heligmosomoides</taxon>
    </lineage>
</organism>
<dbReference type="Proteomes" id="UP000050761">
    <property type="component" value="Unassembled WGS sequence"/>
</dbReference>
<accession>A0A3P7X6R1</accession>
<evidence type="ECO:0000313" key="6">
    <source>
        <dbReference type="EMBL" id="VDO25718.1"/>
    </source>
</evidence>
<comment type="subcellular location">
    <subcellularLocation>
        <location evidence="1">Nucleus</location>
        <location evidence="1">Nucleolus</location>
    </subcellularLocation>
</comment>
<dbReference type="Pfam" id="PF00076">
    <property type="entry name" value="RRM_1"/>
    <property type="match status" value="1"/>
</dbReference>
<dbReference type="SMART" id="SM00360">
    <property type="entry name" value="RRM"/>
    <property type="match status" value="1"/>
</dbReference>
<dbReference type="SUPFAM" id="SSF54928">
    <property type="entry name" value="RNA-binding domain, RBD"/>
    <property type="match status" value="1"/>
</dbReference>
<dbReference type="EMBL" id="UZAH01003855">
    <property type="protein sequence ID" value="VDO25718.1"/>
    <property type="molecule type" value="Genomic_DNA"/>
</dbReference>
<evidence type="ECO:0000256" key="1">
    <source>
        <dbReference type="ARBA" id="ARBA00004604"/>
    </source>
</evidence>
<evidence type="ECO:0000256" key="4">
    <source>
        <dbReference type="PROSITE-ProRule" id="PRU00176"/>
    </source>
</evidence>
<feature type="domain" description="RRM" evidence="5">
    <location>
        <begin position="1"/>
        <end position="74"/>
    </location>
</feature>
<sequence length="179" mass="20621">MEAYKRANPSQLWEYFTQFGKVVRVRVSRSLKTGNHKGWAYVGFEDKDVAEIAAETMNGYLMFEKRMSCHLMDPAKVPKCMKSGPRYLAPPHMKGRAKKEALKRHQTKTNEQEKKSKVRECLKAFSRGSSFIESLWMQLFSLIFVCHARAVRLTGEVADCIKLFITSSHRIAHILSSFE</sequence>
<reference evidence="8" key="2">
    <citation type="submission" date="2019-09" db="UniProtKB">
        <authorList>
            <consortium name="WormBaseParasite"/>
        </authorList>
    </citation>
    <scope>IDENTIFICATION</scope>
</reference>
<dbReference type="AlphaFoldDB" id="A0A183F8K4"/>
<name>A0A183F8K4_HELPZ</name>
<accession>A0A183F8K4</accession>
<dbReference type="GO" id="GO:0003723">
    <property type="term" value="F:RNA binding"/>
    <property type="evidence" value="ECO:0007669"/>
    <property type="project" value="UniProtKB-UniRule"/>
</dbReference>
<dbReference type="Gene3D" id="3.30.70.330">
    <property type="match status" value="1"/>
</dbReference>
<dbReference type="CDD" id="cd12307">
    <property type="entry name" value="RRM_NIFK_like"/>
    <property type="match status" value="1"/>
</dbReference>
<dbReference type="InterPro" id="IPR035979">
    <property type="entry name" value="RBD_domain_sf"/>
</dbReference>
<dbReference type="InterPro" id="IPR012677">
    <property type="entry name" value="Nucleotide-bd_a/b_plait_sf"/>
</dbReference>
<evidence type="ECO:0000313" key="7">
    <source>
        <dbReference type="Proteomes" id="UP000050761"/>
    </source>
</evidence>
<evidence type="ECO:0000256" key="2">
    <source>
        <dbReference type="ARBA" id="ARBA00022884"/>
    </source>
</evidence>
<dbReference type="WBParaSite" id="HPBE_0000249601-mRNA-1">
    <property type="protein sequence ID" value="HPBE_0000249601-mRNA-1"/>
    <property type="gene ID" value="HPBE_0000249601"/>
</dbReference>
<evidence type="ECO:0000313" key="8">
    <source>
        <dbReference type="WBParaSite" id="HPBE_0000249601-mRNA-1"/>
    </source>
</evidence>
<dbReference type="OrthoDB" id="21467at2759"/>
<evidence type="ECO:0000259" key="5">
    <source>
        <dbReference type="PROSITE" id="PS50102"/>
    </source>
</evidence>
<reference evidence="6 7" key="1">
    <citation type="submission" date="2018-11" db="EMBL/GenBank/DDBJ databases">
        <authorList>
            <consortium name="Pathogen Informatics"/>
        </authorList>
    </citation>
    <scope>NUCLEOTIDE SEQUENCE [LARGE SCALE GENOMIC DNA]</scope>
</reference>
<gene>
    <name evidence="6" type="ORF">HPBE_LOCUS2497</name>
</gene>
<evidence type="ECO:0000256" key="3">
    <source>
        <dbReference type="ARBA" id="ARBA00023242"/>
    </source>
</evidence>
<dbReference type="PANTHER" id="PTHR46754">
    <property type="entry name" value="MKI67 FHA DOMAIN-INTERACTING NUCLEOLAR PHOSPHOPROTEIN"/>
    <property type="match status" value="1"/>
</dbReference>
<dbReference type="InterPro" id="IPR000504">
    <property type="entry name" value="RRM_dom"/>
</dbReference>
<keyword evidence="7" id="KW-1185">Reference proteome</keyword>
<keyword evidence="3" id="KW-0539">Nucleus</keyword>
<protein>
    <submittedName>
        <fullName evidence="8">RRM domain-containing protein</fullName>
    </submittedName>
</protein>
<dbReference type="GO" id="GO:0005730">
    <property type="term" value="C:nucleolus"/>
    <property type="evidence" value="ECO:0007669"/>
    <property type="project" value="UniProtKB-SubCell"/>
</dbReference>
<proteinExistence type="predicted"/>